<name>A0A1W1VEP6_9DEIO</name>
<dbReference type="SUPFAM" id="SSF55729">
    <property type="entry name" value="Acyl-CoA N-acyltransferases (Nat)"/>
    <property type="match status" value="2"/>
</dbReference>
<reference evidence="4 5" key="1">
    <citation type="submission" date="2017-04" db="EMBL/GenBank/DDBJ databases">
        <authorList>
            <person name="Afonso C.L."/>
            <person name="Miller P.J."/>
            <person name="Scott M.A."/>
            <person name="Spackman E."/>
            <person name="Goraichik I."/>
            <person name="Dimitrov K.M."/>
            <person name="Suarez D.L."/>
            <person name="Swayne D.E."/>
        </authorList>
    </citation>
    <scope>NUCLEOTIDE SEQUENCE [LARGE SCALE GENOMIC DNA]</scope>
    <source>
        <strain evidence="4 5">KR-140</strain>
    </source>
</reference>
<organism evidence="4 5">
    <name type="scientific">Deinococcus hopiensis KR-140</name>
    <dbReference type="NCBI Taxonomy" id="695939"/>
    <lineage>
        <taxon>Bacteria</taxon>
        <taxon>Thermotogati</taxon>
        <taxon>Deinococcota</taxon>
        <taxon>Deinococci</taxon>
        <taxon>Deinococcales</taxon>
        <taxon>Deinococcaceae</taxon>
        <taxon>Deinococcus</taxon>
    </lineage>
</organism>
<dbReference type="InterPro" id="IPR050832">
    <property type="entry name" value="Bact_Acetyltransf"/>
</dbReference>
<evidence type="ECO:0000313" key="5">
    <source>
        <dbReference type="Proteomes" id="UP000192582"/>
    </source>
</evidence>
<dbReference type="Proteomes" id="UP000192582">
    <property type="component" value="Unassembled WGS sequence"/>
</dbReference>
<dbReference type="EMBL" id="FWWU01000009">
    <property type="protein sequence ID" value="SMB91424.1"/>
    <property type="molecule type" value="Genomic_DNA"/>
</dbReference>
<proteinExistence type="predicted"/>
<evidence type="ECO:0000256" key="1">
    <source>
        <dbReference type="ARBA" id="ARBA00022679"/>
    </source>
</evidence>
<gene>
    <name evidence="4" type="ORF">SAMN00790413_01124</name>
</gene>
<evidence type="ECO:0000256" key="2">
    <source>
        <dbReference type="ARBA" id="ARBA00023315"/>
    </source>
</evidence>
<dbReference type="PROSITE" id="PS51186">
    <property type="entry name" value="GNAT"/>
    <property type="match status" value="1"/>
</dbReference>
<dbReference type="AlphaFoldDB" id="A0A1W1VEP6"/>
<dbReference type="CDD" id="cd04301">
    <property type="entry name" value="NAT_SF"/>
    <property type="match status" value="1"/>
</dbReference>
<dbReference type="InterPro" id="IPR016181">
    <property type="entry name" value="Acyl_CoA_acyltransferase"/>
</dbReference>
<keyword evidence="2 4" id="KW-0012">Acyltransferase</keyword>
<keyword evidence="1 4" id="KW-0808">Transferase</keyword>
<feature type="domain" description="N-acetyltransferase" evidence="3">
    <location>
        <begin position="12"/>
        <end position="195"/>
    </location>
</feature>
<dbReference type="PANTHER" id="PTHR43877">
    <property type="entry name" value="AMINOALKYLPHOSPHONATE N-ACETYLTRANSFERASE-RELATED-RELATED"/>
    <property type="match status" value="1"/>
</dbReference>
<dbReference type="GO" id="GO:0016747">
    <property type="term" value="F:acyltransferase activity, transferring groups other than amino-acyl groups"/>
    <property type="evidence" value="ECO:0007669"/>
    <property type="project" value="InterPro"/>
</dbReference>
<dbReference type="RefSeq" id="WP_170928709.1">
    <property type="nucleotide sequence ID" value="NZ_FWWU01000009.1"/>
</dbReference>
<dbReference type="InterPro" id="IPR000182">
    <property type="entry name" value="GNAT_dom"/>
</dbReference>
<dbReference type="Pfam" id="PF00583">
    <property type="entry name" value="Acetyltransf_1"/>
    <property type="match status" value="1"/>
</dbReference>
<dbReference type="STRING" id="695939.SAMN00790413_01124"/>
<protein>
    <submittedName>
        <fullName evidence="4">Sortase and related acyltransferases</fullName>
    </submittedName>
</protein>
<evidence type="ECO:0000313" key="4">
    <source>
        <dbReference type="EMBL" id="SMB91424.1"/>
    </source>
</evidence>
<accession>A0A1W1VEP6</accession>
<keyword evidence="5" id="KW-1185">Reference proteome</keyword>
<sequence>MTLPAPFAPEVLDLRRATETEYRELYAFAEAIRQERSPDDPPVTFGAFQAQFAAIPDFAEVWAWRVRDREQLVAFATCVVLNLDHNRHVADVSVEVLASYRRRGLGRALFTATVDAVEACGRTLLLLNTNDRIPSGVRALERVGAESGLAQHVNQLVLAELAPDLLDRWLARGAERAGAYGLMVIDGLYPEEHFPALVDLMAENNTIPRGDLQLEDWKTDEEMLRTMNAQHAASGRRRLLVAAQHRDTGRLDGYSELGWHPDRPAIVSQGGTVVRPETRGLGLGRLLKAENLRLLLAENPGARFVRTTNADTNAAMLSINAELGFRPYQATTMWQLPLDRAQTYLRAAVAGV</sequence>
<evidence type="ECO:0000259" key="3">
    <source>
        <dbReference type="PROSITE" id="PS51186"/>
    </source>
</evidence>
<dbReference type="Gene3D" id="3.40.630.30">
    <property type="match status" value="1"/>
</dbReference>